<organism evidence="2 3">
    <name type="scientific">Streptomyces similanensis</name>
    <dbReference type="NCBI Taxonomy" id="1274988"/>
    <lineage>
        <taxon>Bacteria</taxon>
        <taxon>Bacillati</taxon>
        <taxon>Actinomycetota</taxon>
        <taxon>Actinomycetes</taxon>
        <taxon>Kitasatosporales</taxon>
        <taxon>Streptomycetaceae</taxon>
        <taxon>Streptomyces</taxon>
    </lineage>
</organism>
<gene>
    <name evidence="2" type="ORF">GCM10023336_20220</name>
</gene>
<dbReference type="SUPFAM" id="SSF55961">
    <property type="entry name" value="Bet v1-like"/>
    <property type="match status" value="1"/>
</dbReference>
<reference evidence="3" key="1">
    <citation type="journal article" date="2019" name="Int. J. Syst. Evol. Microbiol.">
        <title>The Global Catalogue of Microorganisms (GCM) 10K type strain sequencing project: providing services to taxonomists for standard genome sequencing and annotation.</title>
        <authorList>
            <consortium name="The Broad Institute Genomics Platform"/>
            <consortium name="The Broad Institute Genome Sequencing Center for Infectious Disease"/>
            <person name="Wu L."/>
            <person name="Ma J."/>
        </authorList>
    </citation>
    <scope>NUCLEOTIDE SEQUENCE [LARGE SCALE GENOMIC DNA]</scope>
    <source>
        <strain evidence="3">JCM 18410</strain>
    </source>
</reference>
<dbReference type="InterPro" id="IPR019587">
    <property type="entry name" value="Polyketide_cyclase/dehydratase"/>
</dbReference>
<accession>A0ABP9K505</accession>
<proteinExistence type="predicted"/>
<sequence length="206" mass="21662">MSGIRSTKARTALLTVPLLIGALGAAAPAGAAPASATATPLTCRGQGTDPDARVRYATETLIHAPLSTVWKLQTDVERWPAWQRAVETAARLGHGPLREGSAFRWTSPAPATPATPATTLTITSTVRQLHRGFCLRWTGPAVGDGLRIDGVHVWTFTRTKGGVLVRTEETHTGTQVEANVPLATEILAAGLTTWLAELKATAETGA</sequence>
<dbReference type="InterPro" id="IPR023393">
    <property type="entry name" value="START-like_dom_sf"/>
</dbReference>
<evidence type="ECO:0000256" key="1">
    <source>
        <dbReference type="SAM" id="SignalP"/>
    </source>
</evidence>
<dbReference type="Pfam" id="PF10604">
    <property type="entry name" value="Polyketide_cyc2"/>
    <property type="match status" value="1"/>
</dbReference>
<dbReference type="EMBL" id="BAABKC010000027">
    <property type="protein sequence ID" value="GAA5051465.1"/>
    <property type="molecule type" value="Genomic_DNA"/>
</dbReference>
<dbReference type="Proteomes" id="UP001500124">
    <property type="component" value="Unassembled WGS sequence"/>
</dbReference>
<keyword evidence="3" id="KW-1185">Reference proteome</keyword>
<protein>
    <submittedName>
        <fullName evidence="2">SRPBCC family protein</fullName>
    </submittedName>
</protein>
<dbReference type="Gene3D" id="3.30.530.20">
    <property type="match status" value="1"/>
</dbReference>
<evidence type="ECO:0000313" key="2">
    <source>
        <dbReference type="EMBL" id="GAA5051465.1"/>
    </source>
</evidence>
<dbReference type="RefSeq" id="WP_345667951.1">
    <property type="nucleotide sequence ID" value="NZ_BAABKC010000027.1"/>
</dbReference>
<feature type="signal peptide" evidence="1">
    <location>
        <begin position="1"/>
        <end position="31"/>
    </location>
</feature>
<feature type="chain" id="PRO_5045199946" evidence="1">
    <location>
        <begin position="32"/>
        <end position="206"/>
    </location>
</feature>
<name>A0ABP9K505_9ACTN</name>
<comment type="caution">
    <text evidence="2">The sequence shown here is derived from an EMBL/GenBank/DDBJ whole genome shotgun (WGS) entry which is preliminary data.</text>
</comment>
<keyword evidence="1" id="KW-0732">Signal</keyword>
<evidence type="ECO:0000313" key="3">
    <source>
        <dbReference type="Proteomes" id="UP001500124"/>
    </source>
</evidence>